<dbReference type="CDD" id="cd00077">
    <property type="entry name" value="HDc"/>
    <property type="match status" value="1"/>
</dbReference>
<dbReference type="Pfam" id="PF11871">
    <property type="entry name" value="DUF3391"/>
    <property type="match status" value="1"/>
</dbReference>
<dbReference type="PANTHER" id="PTHR43155:SF2">
    <property type="entry name" value="CYCLIC DI-GMP PHOSPHODIESTERASE PA4108"/>
    <property type="match status" value="1"/>
</dbReference>
<dbReference type="Pfam" id="PF13487">
    <property type="entry name" value="HD_5"/>
    <property type="match status" value="1"/>
</dbReference>
<reference evidence="2" key="1">
    <citation type="submission" date="2015-10" db="EMBL/GenBank/DDBJ databases">
        <authorList>
            <person name="Gilbert D.G."/>
        </authorList>
    </citation>
    <scope>NUCLEOTIDE SEQUENCE</scope>
</reference>
<dbReference type="GO" id="GO:0016787">
    <property type="term" value="F:hydrolase activity"/>
    <property type="evidence" value="ECO:0007669"/>
    <property type="project" value="UniProtKB-KW"/>
</dbReference>
<proteinExistence type="predicted"/>
<dbReference type="AlphaFoldDB" id="A0A160TBQ2"/>
<feature type="domain" description="HD-GYP" evidence="1">
    <location>
        <begin position="149"/>
        <end position="345"/>
    </location>
</feature>
<dbReference type="SMART" id="SM00471">
    <property type="entry name" value="HDc"/>
    <property type="match status" value="1"/>
</dbReference>
<dbReference type="InterPro" id="IPR021812">
    <property type="entry name" value="DUF3391"/>
</dbReference>
<evidence type="ECO:0000313" key="2">
    <source>
        <dbReference type="EMBL" id="CUS40497.1"/>
    </source>
</evidence>
<dbReference type="PROSITE" id="PS51832">
    <property type="entry name" value="HD_GYP"/>
    <property type="match status" value="1"/>
</dbReference>
<keyword evidence="2" id="KW-0378">Hydrolase</keyword>
<accession>A0A160TBQ2</accession>
<gene>
    <name evidence="2" type="ORF">MGWOODY_Tha2157</name>
</gene>
<dbReference type="Gene3D" id="1.10.3210.10">
    <property type="entry name" value="Hypothetical protein af1432"/>
    <property type="match status" value="1"/>
</dbReference>
<dbReference type="PANTHER" id="PTHR43155">
    <property type="entry name" value="CYCLIC DI-GMP PHOSPHODIESTERASE PA4108-RELATED"/>
    <property type="match status" value="1"/>
</dbReference>
<dbReference type="InterPro" id="IPR037522">
    <property type="entry name" value="HD_GYP_dom"/>
</dbReference>
<protein>
    <submittedName>
        <fullName evidence="2">Metal dependent phosphohydrolase</fullName>
    </submittedName>
</protein>
<dbReference type="EMBL" id="CZQC01000017">
    <property type="protein sequence ID" value="CUS40497.1"/>
    <property type="molecule type" value="Genomic_DNA"/>
</dbReference>
<name>A0A160TBQ2_9ZZZZ</name>
<dbReference type="SUPFAM" id="SSF109604">
    <property type="entry name" value="HD-domain/PDEase-like"/>
    <property type="match status" value="1"/>
</dbReference>
<evidence type="ECO:0000259" key="1">
    <source>
        <dbReference type="PROSITE" id="PS51832"/>
    </source>
</evidence>
<sequence>MAVSNMTMRDGRRFNVNKRHSRQRLDVSELSVGMYVVELDRPWIDSPFLFQGFLLENADDIIAVQDICKWVYVDVVEEEWVEADVNKPTGVRYTQKRYVDKNQMATQLTAANRTYQSTKKQVKHLLASAQLGQALNMADAKVAVKDCVDRVVANPNAILWLTRLKHQDEYTAEHSVNVCLLSIALGQRMGLAAYELENIGISGLMHDIGKMKVPPEILNKPDRLDPEEFAEMARHTVYAKQLLMGRSDIYPGAVDVAYSHHERLDGKGYPRGIDSSKISLFTRIVTIADAYDAMTSDRCYKVGMSSMEALQIINRNIGTQFDKEVARQFIGMIGMYPPGYLLEMSNGEVGIILSADKGYQLKPRVMMVLDRDKNPQPEAIINLAMNPTDGAGQPYKTKGVYRSGHFGVDVGEYTKKGLRIQGFDEME</sequence>
<organism evidence="2">
    <name type="scientific">hydrothermal vent metagenome</name>
    <dbReference type="NCBI Taxonomy" id="652676"/>
    <lineage>
        <taxon>unclassified sequences</taxon>
        <taxon>metagenomes</taxon>
        <taxon>ecological metagenomes</taxon>
    </lineage>
</organism>
<dbReference type="InterPro" id="IPR003607">
    <property type="entry name" value="HD/PDEase_dom"/>
</dbReference>